<dbReference type="RefSeq" id="WP_187792358.1">
    <property type="nucleotide sequence ID" value="NZ_JACOQL010000001.1"/>
</dbReference>
<protein>
    <recommendedName>
        <fullName evidence="4">Tat pathway signal sequence domain protein</fullName>
    </recommendedName>
</protein>
<proteinExistence type="predicted"/>
<organism evidence="2 3">
    <name type="scientific">Paracoccus amoyensis</name>
    <dbReference type="NCBI Taxonomy" id="2760093"/>
    <lineage>
        <taxon>Bacteria</taxon>
        <taxon>Pseudomonadati</taxon>
        <taxon>Pseudomonadota</taxon>
        <taxon>Alphaproteobacteria</taxon>
        <taxon>Rhodobacterales</taxon>
        <taxon>Paracoccaceae</taxon>
        <taxon>Paracoccus</taxon>
    </lineage>
</organism>
<keyword evidence="3" id="KW-1185">Reference proteome</keyword>
<evidence type="ECO:0000256" key="1">
    <source>
        <dbReference type="SAM" id="SignalP"/>
    </source>
</evidence>
<sequence length="145" mass="15539">MPRRTINYRLAAALAAGLSASAANAQDNPGAHVSIELNSLEPVENACRISFLIQNGHAFDIESAVYETVLFDTEGRVERLTLFDLGTLPTERPRVRQFLVPDLACASLGRILINGAETCSGPGVPTDACTRDLELLSKSDVEVLG</sequence>
<dbReference type="Proteomes" id="UP000608594">
    <property type="component" value="Unassembled WGS sequence"/>
</dbReference>
<feature type="signal peptide" evidence="1">
    <location>
        <begin position="1"/>
        <end position="25"/>
    </location>
</feature>
<name>A0A926GCM1_9RHOB</name>
<reference evidence="2" key="1">
    <citation type="submission" date="2020-08" db="EMBL/GenBank/DDBJ databases">
        <title>Paracoccus amoyensis sp. nov., isolated from the surface seawater at coast of Xiamen, Fujian.</title>
        <authorList>
            <person name="Lyu L."/>
        </authorList>
    </citation>
    <scope>NUCLEOTIDE SEQUENCE</scope>
    <source>
        <strain evidence="2">11-3</strain>
    </source>
</reference>
<dbReference type="AlphaFoldDB" id="A0A926GCM1"/>
<accession>A0A926GCM1</accession>
<comment type="caution">
    <text evidence="2">The sequence shown here is derived from an EMBL/GenBank/DDBJ whole genome shotgun (WGS) entry which is preliminary data.</text>
</comment>
<keyword evidence="1" id="KW-0732">Signal</keyword>
<gene>
    <name evidence="2" type="ORF">H4P12_04490</name>
</gene>
<feature type="chain" id="PRO_5036841990" description="Tat pathway signal sequence domain protein" evidence="1">
    <location>
        <begin position="26"/>
        <end position="145"/>
    </location>
</feature>
<evidence type="ECO:0008006" key="4">
    <source>
        <dbReference type="Google" id="ProtNLM"/>
    </source>
</evidence>
<dbReference type="EMBL" id="JACOQL010000001">
    <property type="protein sequence ID" value="MBC9245986.1"/>
    <property type="molecule type" value="Genomic_DNA"/>
</dbReference>
<evidence type="ECO:0000313" key="3">
    <source>
        <dbReference type="Proteomes" id="UP000608594"/>
    </source>
</evidence>
<evidence type="ECO:0000313" key="2">
    <source>
        <dbReference type="EMBL" id="MBC9245986.1"/>
    </source>
</evidence>